<dbReference type="SUPFAM" id="SSF52096">
    <property type="entry name" value="ClpP/crotonase"/>
    <property type="match status" value="1"/>
</dbReference>
<organism evidence="9">
    <name type="scientific">Phaffia rhodozyma</name>
    <name type="common">Yeast</name>
    <name type="synonym">Xanthophyllomyces dendrorhous</name>
    <dbReference type="NCBI Taxonomy" id="264483"/>
    <lineage>
        <taxon>Eukaryota</taxon>
        <taxon>Fungi</taxon>
        <taxon>Dikarya</taxon>
        <taxon>Basidiomycota</taxon>
        <taxon>Agaricomycotina</taxon>
        <taxon>Tremellomycetes</taxon>
        <taxon>Cystofilobasidiales</taxon>
        <taxon>Mrakiaceae</taxon>
        <taxon>Phaffia</taxon>
    </lineage>
</organism>
<evidence type="ECO:0000313" key="9">
    <source>
        <dbReference type="EMBL" id="CED84174.1"/>
    </source>
</evidence>
<evidence type="ECO:0000256" key="4">
    <source>
        <dbReference type="ARBA" id="ARBA00022825"/>
    </source>
</evidence>
<evidence type="ECO:0000256" key="8">
    <source>
        <dbReference type="RuleBase" id="RU003567"/>
    </source>
</evidence>
<dbReference type="InterPro" id="IPR001907">
    <property type="entry name" value="ClpP"/>
</dbReference>
<dbReference type="PRINTS" id="PR00127">
    <property type="entry name" value="CLPPROTEASEP"/>
</dbReference>
<keyword evidence="3 7" id="KW-0378">Hydrolase</keyword>
<dbReference type="InterPro" id="IPR029045">
    <property type="entry name" value="ClpP/crotonase-like_dom_sf"/>
</dbReference>
<evidence type="ECO:0000256" key="6">
    <source>
        <dbReference type="PROSITE-ProRule" id="PRU10086"/>
    </source>
</evidence>
<keyword evidence="2 7" id="KW-0645">Protease</keyword>
<dbReference type="EC" id="3.4.21.92" evidence="7"/>
<dbReference type="Gene3D" id="3.90.226.10">
    <property type="entry name" value="2-enoyl-CoA Hydratase, Chain A, domain 1"/>
    <property type="match status" value="1"/>
</dbReference>
<dbReference type="GO" id="GO:0004176">
    <property type="term" value="F:ATP-dependent peptidase activity"/>
    <property type="evidence" value="ECO:0007669"/>
    <property type="project" value="InterPro"/>
</dbReference>
<dbReference type="GO" id="GO:0006515">
    <property type="term" value="P:protein quality control for misfolded or incompletely synthesized proteins"/>
    <property type="evidence" value="ECO:0007669"/>
    <property type="project" value="TreeGrafter"/>
</dbReference>
<dbReference type="InterPro" id="IPR023562">
    <property type="entry name" value="ClpP/TepA"/>
</dbReference>
<dbReference type="InterPro" id="IPR018215">
    <property type="entry name" value="ClpP_Ser_AS"/>
</dbReference>
<evidence type="ECO:0000256" key="7">
    <source>
        <dbReference type="RuleBase" id="RU000549"/>
    </source>
</evidence>
<keyword evidence="4 7" id="KW-0720">Serine protease</keyword>
<evidence type="ECO:0000256" key="1">
    <source>
        <dbReference type="ARBA" id="ARBA00007039"/>
    </source>
</evidence>
<proteinExistence type="inferred from homology"/>
<dbReference type="EMBL" id="LN483157">
    <property type="protein sequence ID" value="CED84174.1"/>
    <property type="molecule type" value="Genomic_DNA"/>
</dbReference>
<sequence length="202" mass="22510">MVIDSTGRDERSMDLFSRLLKERVMFVGDVDEQSTSLITNQLLYLEAVDAETPIQMYINSYGGSLTDVLSIYDTMEFVSPPIHTVCIGQASSSASLLLAAGAKGHRAILPNASVMMHQPYGGRQGQQSDIAIAAKETLRQRDLLESLYQKHCIKEGESAEECKLRFRTALERDFYLTPIEAKDFGIVDRVQLPKEKSTETKA</sequence>
<evidence type="ECO:0000256" key="3">
    <source>
        <dbReference type="ARBA" id="ARBA00022801"/>
    </source>
</evidence>
<dbReference type="PROSITE" id="PS00381">
    <property type="entry name" value="CLP_PROTEASE_SER"/>
    <property type="match status" value="1"/>
</dbReference>
<dbReference type="AlphaFoldDB" id="A0A0F7STZ4"/>
<dbReference type="CDD" id="cd07017">
    <property type="entry name" value="S14_ClpP_2"/>
    <property type="match status" value="1"/>
</dbReference>
<dbReference type="GO" id="GO:0051117">
    <property type="term" value="F:ATPase binding"/>
    <property type="evidence" value="ECO:0007669"/>
    <property type="project" value="TreeGrafter"/>
</dbReference>
<evidence type="ECO:0000256" key="5">
    <source>
        <dbReference type="PROSITE-ProRule" id="PRU10085"/>
    </source>
</evidence>
<dbReference type="PROSITE" id="PS00382">
    <property type="entry name" value="CLP_PROTEASE_HIS"/>
    <property type="match status" value="1"/>
</dbReference>
<dbReference type="GO" id="GO:0009368">
    <property type="term" value="C:endopeptidase Clp complex"/>
    <property type="evidence" value="ECO:0007669"/>
    <property type="project" value="TreeGrafter"/>
</dbReference>
<comment type="similarity">
    <text evidence="1 8">Belongs to the peptidase S14 family.</text>
</comment>
<dbReference type="GO" id="GO:0004252">
    <property type="term" value="F:serine-type endopeptidase activity"/>
    <property type="evidence" value="ECO:0007669"/>
    <property type="project" value="UniProtKB-EC"/>
</dbReference>
<feature type="active site" evidence="6">
    <location>
        <position position="117"/>
    </location>
</feature>
<dbReference type="PANTHER" id="PTHR10381:SF11">
    <property type="entry name" value="ATP-DEPENDENT CLP PROTEASE PROTEOLYTIC SUBUNIT, MITOCHONDRIAL"/>
    <property type="match status" value="1"/>
</dbReference>
<name>A0A0F7STZ4_PHARH</name>
<feature type="active site" evidence="5">
    <location>
        <position position="92"/>
    </location>
</feature>
<dbReference type="PANTHER" id="PTHR10381">
    <property type="entry name" value="ATP-DEPENDENT CLP PROTEASE PROTEOLYTIC SUBUNIT"/>
    <property type="match status" value="1"/>
</dbReference>
<accession>A0A0F7STZ4</accession>
<dbReference type="Pfam" id="PF00574">
    <property type="entry name" value="CLP_protease"/>
    <property type="match status" value="1"/>
</dbReference>
<reference evidence="9" key="1">
    <citation type="submission" date="2014-08" db="EMBL/GenBank/DDBJ databases">
        <authorList>
            <person name="Sharma Rahul"/>
            <person name="Thines Marco"/>
        </authorList>
    </citation>
    <scope>NUCLEOTIDE SEQUENCE</scope>
</reference>
<protein>
    <recommendedName>
        <fullName evidence="8">ATP-dependent Clp protease proteolytic subunit</fullName>
        <ecNumber evidence="7">3.4.21.92</ecNumber>
    </recommendedName>
</protein>
<evidence type="ECO:0000256" key="2">
    <source>
        <dbReference type="ARBA" id="ARBA00022670"/>
    </source>
</evidence>
<dbReference type="InterPro" id="IPR033135">
    <property type="entry name" value="ClpP_His_AS"/>
</dbReference>